<protein>
    <submittedName>
        <fullName evidence="1">Uncharacterized protein</fullName>
    </submittedName>
</protein>
<proteinExistence type="predicted"/>
<organism evidence="1 2">
    <name type="scientific">Grifola frondosa</name>
    <name type="common">Maitake</name>
    <name type="synonym">Polyporus frondosus</name>
    <dbReference type="NCBI Taxonomy" id="5627"/>
    <lineage>
        <taxon>Eukaryota</taxon>
        <taxon>Fungi</taxon>
        <taxon>Dikarya</taxon>
        <taxon>Basidiomycota</taxon>
        <taxon>Agaricomycotina</taxon>
        <taxon>Agaricomycetes</taxon>
        <taxon>Polyporales</taxon>
        <taxon>Grifolaceae</taxon>
        <taxon>Grifola</taxon>
    </lineage>
</organism>
<evidence type="ECO:0000313" key="2">
    <source>
        <dbReference type="Proteomes" id="UP000092993"/>
    </source>
</evidence>
<accession>A0A1C7LYD4</accession>
<dbReference type="Proteomes" id="UP000092993">
    <property type="component" value="Unassembled WGS sequence"/>
</dbReference>
<name>A0A1C7LYD4_GRIFR</name>
<dbReference type="AlphaFoldDB" id="A0A1C7LYD4"/>
<keyword evidence="2" id="KW-1185">Reference proteome</keyword>
<dbReference type="EMBL" id="LUGG01000015">
    <property type="protein sequence ID" value="OBZ69701.1"/>
    <property type="molecule type" value="Genomic_DNA"/>
</dbReference>
<sequence>MSRWCAPETSVPSERTDDAIPTSELSRGIYASMQNPSLIGLLCRNKIQHGIPASPQIFNTHSLKIACLRRGDVPLKVFVQRQL</sequence>
<reference evidence="1 2" key="1">
    <citation type="submission" date="2016-03" db="EMBL/GenBank/DDBJ databases">
        <title>Whole genome sequencing of Grifola frondosa 9006-11.</title>
        <authorList>
            <person name="Min B."/>
            <person name="Park H."/>
            <person name="Kim J.-G."/>
            <person name="Cho H."/>
            <person name="Oh Y.-L."/>
            <person name="Kong W.-S."/>
            <person name="Choi I.-G."/>
        </authorList>
    </citation>
    <scope>NUCLEOTIDE SEQUENCE [LARGE SCALE GENOMIC DNA]</scope>
    <source>
        <strain evidence="1 2">9006-11</strain>
    </source>
</reference>
<comment type="caution">
    <text evidence="1">The sequence shown here is derived from an EMBL/GenBank/DDBJ whole genome shotgun (WGS) entry which is preliminary data.</text>
</comment>
<evidence type="ECO:0000313" key="1">
    <source>
        <dbReference type="EMBL" id="OBZ69701.1"/>
    </source>
</evidence>
<gene>
    <name evidence="1" type="ORF">A0H81_10181</name>
</gene>